<dbReference type="STRING" id="946333.A4W93_24900"/>
<dbReference type="KEGG" id="rgu:A4W93_24900"/>
<dbReference type="RefSeq" id="WP_099959985.1">
    <property type="nucleotide sequence ID" value="NZ_BSPR01000015.1"/>
</dbReference>
<dbReference type="AlphaFoldDB" id="A0A1W6LFC6"/>
<dbReference type="EMBL" id="CP015118">
    <property type="protein sequence ID" value="ARN22888.1"/>
    <property type="molecule type" value="Genomic_DNA"/>
</dbReference>
<dbReference type="Proteomes" id="UP000193427">
    <property type="component" value="Chromosome"/>
</dbReference>
<accession>A0A1W6LFC6</accession>
<reference evidence="1 2" key="1">
    <citation type="submission" date="2016-04" db="EMBL/GenBank/DDBJ databases">
        <title>Complete genome sequence of natural rubber-degrading, novel Gram-negative bacterium, Rhizobacter gummiphilus strain NS21.</title>
        <authorList>
            <person name="Tabata M."/>
            <person name="Kasai D."/>
            <person name="Fukuda M."/>
        </authorList>
    </citation>
    <scope>NUCLEOTIDE SEQUENCE [LARGE SCALE GENOMIC DNA]</scope>
    <source>
        <strain evidence="1 2">NS21</strain>
    </source>
</reference>
<dbReference type="OrthoDB" id="9157694at2"/>
<gene>
    <name evidence="1" type="ORF">A4W93_24900</name>
</gene>
<name>A0A1W6LFC6_9BURK</name>
<keyword evidence="2" id="KW-1185">Reference proteome</keyword>
<sequence>MATVRLEFDLDSDLYPELHAALLRLGDAGLRGERIRQLAAAGLVWENVRIHGVAAIGPNPAAAPVPVRAAPPVPAPAPLPVLAAEVELPVERKPPRPKKTPARRRDDVRGADFVDLAISAEPAPPFVERRAAPRNLPVLMDVVADEEVEDSRTMALTAAAEPVPVPLPPPPLPPPPVALPDPVPHPVTAAVEPLADEAVILPVDPHHLASLAETPQRRSRLMRMKERGLFKNG</sequence>
<evidence type="ECO:0000313" key="2">
    <source>
        <dbReference type="Proteomes" id="UP000193427"/>
    </source>
</evidence>
<organism evidence="1 2">
    <name type="scientific">Piscinibacter gummiphilus</name>
    <dbReference type="NCBI Taxonomy" id="946333"/>
    <lineage>
        <taxon>Bacteria</taxon>
        <taxon>Pseudomonadati</taxon>
        <taxon>Pseudomonadota</taxon>
        <taxon>Betaproteobacteria</taxon>
        <taxon>Burkholderiales</taxon>
        <taxon>Sphaerotilaceae</taxon>
        <taxon>Piscinibacter</taxon>
    </lineage>
</organism>
<protein>
    <submittedName>
        <fullName evidence="1">Uncharacterized protein</fullName>
    </submittedName>
</protein>
<proteinExistence type="predicted"/>
<evidence type="ECO:0000313" key="1">
    <source>
        <dbReference type="EMBL" id="ARN22888.1"/>
    </source>
</evidence>